<dbReference type="InterPro" id="IPR035979">
    <property type="entry name" value="RBD_domain_sf"/>
</dbReference>
<gene>
    <name evidence="1" type="ORF">LTLLF_167030</name>
</gene>
<dbReference type="Pfam" id="PF13893">
    <property type="entry name" value="RRM_5"/>
    <property type="match status" value="1"/>
</dbReference>
<reference evidence="1" key="1">
    <citation type="submission" date="2020-03" db="EMBL/GenBank/DDBJ databases">
        <title>Studies in the Genomics of Life Span.</title>
        <authorList>
            <person name="Glass D."/>
        </authorList>
    </citation>
    <scope>NUCLEOTIDE SEQUENCE</scope>
    <source>
        <strain evidence="1">LTLLF</strain>
        <tissue evidence="1">Muscle</tissue>
    </source>
</reference>
<accession>A0A8J6KSS6</accession>
<organism evidence="1 2">
    <name type="scientific">Microtus ochrogaster</name>
    <name type="common">Prairie vole</name>
    <dbReference type="NCBI Taxonomy" id="79684"/>
    <lineage>
        <taxon>Eukaryota</taxon>
        <taxon>Metazoa</taxon>
        <taxon>Chordata</taxon>
        <taxon>Craniata</taxon>
        <taxon>Vertebrata</taxon>
        <taxon>Euteleostomi</taxon>
        <taxon>Mammalia</taxon>
        <taxon>Eutheria</taxon>
        <taxon>Euarchontoglires</taxon>
        <taxon>Glires</taxon>
        <taxon>Rodentia</taxon>
        <taxon>Myomorpha</taxon>
        <taxon>Muroidea</taxon>
        <taxon>Cricetidae</taxon>
        <taxon>Arvicolinae</taxon>
        <taxon>Microtus</taxon>
    </lineage>
</organism>
<dbReference type="EMBL" id="JAATJU010023367">
    <property type="protein sequence ID" value="KAH0507804.1"/>
    <property type="molecule type" value="Genomic_DNA"/>
</dbReference>
<dbReference type="SUPFAM" id="SSF54928">
    <property type="entry name" value="RNA-binding domain, RBD"/>
    <property type="match status" value="1"/>
</dbReference>
<evidence type="ECO:0000313" key="2">
    <source>
        <dbReference type="Proteomes" id="UP000710432"/>
    </source>
</evidence>
<dbReference type="GO" id="GO:0003676">
    <property type="term" value="F:nucleic acid binding"/>
    <property type="evidence" value="ECO:0007669"/>
    <property type="project" value="InterPro"/>
</dbReference>
<dbReference type="Proteomes" id="UP000710432">
    <property type="component" value="Unassembled WGS sequence"/>
</dbReference>
<comment type="caution">
    <text evidence="1">The sequence shown here is derived from an EMBL/GenBank/DDBJ whole genome shotgun (WGS) entry which is preliminary data.</text>
</comment>
<dbReference type="PANTHER" id="PTHR15592">
    <property type="entry name" value="MATRIN 3/NUCLEAR PROTEIN 220-RELATED"/>
    <property type="match status" value="1"/>
</dbReference>
<sequence length="458" mass="51334">MGDDLREYGDDLQEEGNDLRAYGDDLREYGDDLREYGDDLREYGDDLREYGDDLREYVMTYGRMGDDLREYGDDLREEGNDLREYGDDLREYGDDLREYGDDLREYVMTYGSMGVWVMTYGSMGDDLREDGDNLREYGDDLREYVMTYGRMGDDLREYGDDLREEGNDLREYGDVLRGSGDDLRENVPLHQKTLLVMALPTWKPPQSVASSTKDSAVKRPSLQTGAFIEMNTEEAANTMVNYHTTVAPMLRGRPHKELKTHSSPNQSCTQAALSAQHTKLPLDGQYLYNACCALHIDFSKFTNLNVKYNNDKSRDHTQLHLPSGDSQPSLDQTMAAAFGMLSAMSASRHAGARFPPTFAFPQVSLFLMSTERYPSLPCAVPSGAAADMAGLIAIPGLVGARNFILLVSNLNLEIVTPQSLPILSGVYGNVQRVKILLDKENARVQLVEGSQAQLTMSP</sequence>
<protein>
    <submittedName>
        <fullName evidence="1">Polypyrimidine tract-binding protein 1</fullName>
    </submittedName>
</protein>
<dbReference type="InterPro" id="IPR012677">
    <property type="entry name" value="Nucleotide-bd_a/b_plait_sf"/>
</dbReference>
<proteinExistence type="predicted"/>
<evidence type="ECO:0000313" key="1">
    <source>
        <dbReference type="EMBL" id="KAH0507804.1"/>
    </source>
</evidence>
<dbReference type="AlphaFoldDB" id="A0A8J6KSS6"/>
<name>A0A8J6KSS6_MICOH</name>
<dbReference type="Gene3D" id="3.30.70.330">
    <property type="match status" value="2"/>
</dbReference>